<accession>A0ABW5B0Q2</accession>
<keyword evidence="1" id="KW-0812">Transmembrane</keyword>
<gene>
    <name evidence="2" type="ORF">ACFSJT_16585</name>
</gene>
<feature type="transmembrane region" description="Helical" evidence="1">
    <location>
        <begin position="65"/>
        <end position="83"/>
    </location>
</feature>
<proteinExistence type="predicted"/>
<feature type="transmembrane region" description="Helical" evidence="1">
    <location>
        <begin position="6"/>
        <end position="28"/>
    </location>
</feature>
<protein>
    <submittedName>
        <fullName evidence="2">Uncharacterized protein</fullName>
    </submittedName>
</protein>
<evidence type="ECO:0000313" key="2">
    <source>
        <dbReference type="EMBL" id="MFD2188425.1"/>
    </source>
</evidence>
<feature type="transmembrane region" description="Helical" evidence="1">
    <location>
        <begin position="35"/>
        <end position="53"/>
    </location>
</feature>
<dbReference type="EMBL" id="JBHUHY010000016">
    <property type="protein sequence ID" value="MFD2188425.1"/>
    <property type="molecule type" value="Genomic_DNA"/>
</dbReference>
<evidence type="ECO:0000256" key="1">
    <source>
        <dbReference type="SAM" id="Phobius"/>
    </source>
</evidence>
<dbReference type="Proteomes" id="UP001597344">
    <property type="component" value="Unassembled WGS sequence"/>
</dbReference>
<keyword evidence="1" id="KW-0472">Membrane</keyword>
<organism evidence="2 3">
    <name type="scientific">Aquimarina celericrescens</name>
    <dbReference type="NCBI Taxonomy" id="1964542"/>
    <lineage>
        <taxon>Bacteria</taxon>
        <taxon>Pseudomonadati</taxon>
        <taxon>Bacteroidota</taxon>
        <taxon>Flavobacteriia</taxon>
        <taxon>Flavobacteriales</taxon>
        <taxon>Flavobacteriaceae</taxon>
        <taxon>Aquimarina</taxon>
    </lineage>
</organism>
<reference evidence="3" key="1">
    <citation type="journal article" date="2019" name="Int. J. Syst. Evol. Microbiol.">
        <title>The Global Catalogue of Microorganisms (GCM) 10K type strain sequencing project: providing services to taxonomists for standard genome sequencing and annotation.</title>
        <authorList>
            <consortium name="The Broad Institute Genomics Platform"/>
            <consortium name="The Broad Institute Genome Sequencing Center for Infectious Disease"/>
            <person name="Wu L."/>
            <person name="Ma J."/>
        </authorList>
    </citation>
    <scope>NUCLEOTIDE SEQUENCE [LARGE SCALE GENOMIC DNA]</scope>
    <source>
        <strain evidence="3">DT92</strain>
    </source>
</reference>
<keyword evidence="1" id="KW-1133">Transmembrane helix</keyword>
<name>A0ABW5B0Q2_9FLAO</name>
<evidence type="ECO:0000313" key="3">
    <source>
        <dbReference type="Proteomes" id="UP001597344"/>
    </source>
</evidence>
<dbReference type="RefSeq" id="WP_378321456.1">
    <property type="nucleotide sequence ID" value="NZ_JBHUHY010000016.1"/>
</dbReference>
<keyword evidence="3" id="KW-1185">Reference proteome</keyword>
<comment type="caution">
    <text evidence="2">The sequence shown here is derived from an EMBL/GenBank/DDBJ whole genome shotgun (WGS) entry which is preliminary data.</text>
</comment>
<sequence>MSDSIGYIISIVISMLSFSAIGFVIYIADRFEKSIYLFVATCCTLFVDALLAVNELLYYNRVFTVLINIAEIGGIYFFTKFLIETRDKNKNIEPQEDNYF</sequence>